<protein>
    <submittedName>
        <fullName evidence="1">Uncharacterized protein</fullName>
    </submittedName>
</protein>
<dbReference type="OrthoDB" id="10053966at2759"/>
<proteinExistence type="predicted"/>
<evidence type="ECO:0000313" key="2">
    <source>
        <dbReference type="EMBL" id="CAF4331984.1"/>
    </source>
</evidence>
<name>A0A815QDM7_9BILA</name>
<dbReference type="Proteomes" id="UP000663829">
    <property type="component" value="Unassembled WGS sequence"/>
</dbReference>
<dbReference type="Proteomes" id="UP000681722">
    <property type="component" value="Unassembled WGS sequence"/>
</dbReference>
<gene>
    <name evidence="1" type="ORF">GPM918_LOCUS35114</name>
    <name evidence="2" type="ORF">SRO942_LOCUS35831</name>
</gene>
<evidence type="ECO:0000313" key="3">
    <source>
        <dbReference type="Proteomes" id="UP000663829"/>
    </source>
</evidence>
<keyword evidence="3" id="KW-1185">Reference proteome</keyword>
<dbReference type="EMBL" id="CAJNOQ010020043">
    <property type="protein sequence ID" value="CAF1461864.1"/>
    <property type="molecule type" value="Genomic_DNA"/>
</dbReference>
<sequence>MKGDPDSMSLDDVLKKAEKAELQLLYRRKEETQKVNSQELSRSITCQPISMKTPETTVVVANLDIVSLDYWHLLKGADPITSYSGADIVGPEGGSIEPVGWVEASIIIAGQNSHHPVILARKFNQKVLLGTDFMFETGLVLDIQDRKFWLRDKPLAKFLLSIDLHQSGRLDISVYALEKKRLPPFHQTFVSVRTPSEISDQKWEASTTGVNTRLSTANSIVTVDKNITTAKVANLTSR</sequence>
<reference evidence="1" key="1">
    <citation type="submission" date="2021-02" db="EMBL/GenBank/DDBJ databases">
        <authorList>
            <person name="Nowell W R."/>
        </authorList>
    </citation>
    <scope>NUCLEOTIDE SEQUENCE</scope>
</reference>
<comment type="caution">
    <text evidence="1">The sequence shown here is derived from an EMBL/GenBank/DDBJ whole genome shotgun (WGS) entry which is preliminary data.</text>
</comment>
<evidence type="ECO:0000313" key="1">
    <source>
        <dbReference type="EMBL" id="CAF1461864.1"/>
    </source>
</evidence>
<dbReference type="AlphaFoldDB" id="A0A815QDM7"/>
<accession>A0A815QDM7</accession>
<dbReference type="EMBL" id="CAJOBC010085503">
    <property type="protein sequence ID" value="CAF4331984.1"/>
    <property type="molecule type" value="Genomic_DNA"/>
</dbReference>
<organism evidence="1 3">
    <name type="scientific">Didymodactylos carnosus</name>
    <dbReference type="NCBI Taxonomy" id="1234261"/>
    <lineage>
        <taxon>Eukaryota</taxon>
        <taxon>Metazoa</taxon>
        <taxon>Spiralia</taxon>
        <taxon>Gnathifera</taxon>
        <taxon>Rotifera</taxon>
        <taxon>Eurotatoria</taxon>
        <taxon>Bdelloidea</taxon>
        <taxon>Philodinida</taxon>
        <taxon>Philodinidae</taxon>
        <taxon>Didymodactylos</taxon>
    </lineage>
</organism>